<keyword evidence="2" id="KW-1185">Reference proteome</keyword>
<organism evidence="1 2">
    <name type="scientific">Thalictrum thalictroides</name>
    <name type="common">Rue-anemone</name>
    <name type="synonym">Anemone thalictroides</name>
    <dbReference type="NCBI Taxonomy" id="46969"/>
    <lineage>
        <taxon>Eukaryota</taxon>
        <taxon>Viridiplantae</taxon>
        <taxon>Streptophyta</taxon>
        <taxon>Embryophyta</taxon>
        <taxon>Tracheophyta</taxon>
        <taxon>Spermatophyta</taxon>
        <taxon>Magnoliopsida</taxon>
        <taxon>Ranunculales</taxon>
        <taxon>Ranunculaceae</taxon>
        <taxon>Thalictroideae</taxon>
        <taxon>Thalictrum</taxon>
    </lineage>
</organism>
<accession>A0A7J6WX47</accession>
<dbReference type="AlphaFoldDB" id="A0A7J6WX47"/>
<dbReference type="EMBL" id="JABWDY010008671">
    <property type="protein sequence ID" value="KAF5202026.1"/>
    <property type="molecule type" value="Genomic_DNA"/>
</dbReference>
<sequence length="72" mass="7860">MRNDDGCWTCQSGCRVVSIGLGSRLVSIGLGGMLGVEFGGRVRQFRVQDDVLSSRSGSSVIWVYTAFRTMQL</sequence>
<name>A0A7J6WX47_THATH</name>
<comment type="caution">
    <text evidence="1">The sequence shown here is derived from an EMBL/GenBank/DDBJ whole genome shotgun (WGS) entry which is preliminary data.</text>
</comment>
<dbReference type="Proteomes" id="UP000554482">
    <property type="component" value="Unassembled WGS sequence"/>
</dbReference>
<proteinExistence type="predicted"/>
<gene>
    <name evidence="1" type="ORF">FRX31_008387</name>
</gene>
<reference evidence="1 2" key="1">
    <citation type="submission" date="2020-06" db="EMBL/GenBank/DDBJ databases">
        <title>Transcriptomic and genomic resources for Thalictrum thalictroides and T. hernandezii: Facilitating candidate gene discovery in an emerging model plant lineage.</title>
        <authorList>
            <person name="Arias T."/>
            <person name="Riano-Pachon D.M."/>
            <person name="Di Stilio V.S."/>
        </authorList>
    </citation>
    <scope>NUCLEOTIDE SEQUENCE [LARGE SCALE GENOMIC DNA]</scope>
    <source>
        <strain evidence="2">cv. WT478/WT964</strain>
        <tissue evidence="1">Leaves</tissue>
    </source>
</reference>
<protein>
    <submittedName>
        <fullName evidence="1">Uncharacterized protein</fullName>
    </submittedName>
</protein>
<evidence type="ECO:0000313" key="1">
    <source>
        <dbReference type="EMBL" id="KAF5202026.1"/>
    </source>
</evidence>
<evidence type="ECO:0000313" key="2">
    <source>
        <dbReference type="Proteomes" id="UP000554482"/>
    </source>
</evidence>